<dbReference type="Proteomes" id="UP000826195">
    <property type="component" value="Unassembled WGS sequence"/>
</dbReference>
<dbReference type="EMBL" id="JAHXZJ010000374">
    <property type="protein sequence ID" value="KAH0560430.1"/>
    <property type="molecule type" value="Genomic_DNA"/>
</dbReference>
<organism evidence="2 3">
    <name type="scientific">Cotesia glomerata</name>
    <name type="common">Lepidopteran parasitic wasp</name>
    <name type="synonym">Apanteles glomeratus</name>
    <dbReference type="NCBI Taxonomy" id="32391"/>
    <lineage>
        <taxon>Eukaryota</taxon>
        <taxon>Metazoa</taxon>
        <taxon>Ecdysozoa</taxon>
        <taxon>Arthropoda</taxon>
        <taxon>Hexapoda</taxon>
        <taxon>Insecta</taxon>
        <taxon>Pterygota</taxon>
        <taxon>Neoptera</taxon>
        <taxon>Endopterygota</taxon>
        <taxon>Hymenoptera</taxon>
        <taxon>Apocrita</taxon>
        <taxon>Ichneumonoidea</taxon>
        <taxon>Braconidae</taxon>
        <taxon>Microgastrinae</taxon>
        <taxon>Cotesia</taxon>
    </lineage>
</organism>
<comment type="caution">
    <text evidence="2">The sequence shown here is derived from an EMBL/GenBank/DDBJ whole genome shotgun (WGS) entry which is preliminary data.</text>
</comment>
<sequence>MLFQTGHMKTSSGSYIIKPTTNRIEDKDTANKFSFEHAIYRVSATRTNSNNVDLPDESGHNCGVIERGHTE</sequence>
<keyword evidence="3" id="KW-1185">Reference proteome</keyword>
<feature type="region of interest" description="Disordered" evidence="1">
    <location>
        <begin position="48"/>
        <end position="71"/>
    </location>
</feature>
<name>A0AAV7IWS5_COTGL</name>
<reference evidence="2 3" key="1">
    <citation type="journal article" date="2021" name="J. Hered.">
        <title>A chromosome-level genome assembly of the parasitoid wasp, Cotesia glomerata (Hymenoptera: Braconidae).</title>
        <authorList>
            <person name="Pinto B.J."/>
            <person name="Weis J.J."/>
            <person name="Gamble T."/>
            <person name="Ode P.J."/>
            <person name="Paul R."/>
            <person name="Zaspel J.M."/>
        </authorList>
    </citation>
    <scope>NUCLEOTIDE SEQUENCE [LARGE SCALE GENOMIC DNA]</scope>
    <source>
        <strain evidence="2">CgM1</strain>
    </source>
</reference>
<evidence type="ECO:0000256" key="1">
    <source>
        <dbReference type="SAM" id="MobiDB-lite"/>
    </source>
</evidence>
<dbReference type="AlphaFoldDB" id="A0AAV7IWS5"/>
<proteinExistence type="predicted"/>
<accession>A0AAV7IWS5</accession>
<evidence type="ECO:0000313" key="2">
    <source>
        <dbReference type="EMBL" id="KAH0560430.1"/>
    </source>
</evidence>
<gene>
    <name evidence="2" type="ORF">KQX54_004502</name>
</gene>
<evidence type="ECO:0000313" key="3">
    <source>
        <dbReference type="Proteomes" id="UP000826195"/>
    </source>
</evidence>
<protein>
    <submittedName>
        <fullName evidence="2">Uncharacterized protein</fullName>
    </submittedName>
</protein>